<feature type="chain" id="PRO_5032596665" description="PEP-CTERM protein-sorting domain-containing protein" evidence="1">
    <location>
        <begin position="26"/>
        <end position="245"/>
    </location>
</feature>
<evidence type="ECO:0000256" key="1">
    <source>
        <dbReference type="SAM" id="SignalP"/>
    </source>
</evidence>
<proteinExistence type="predicted"/>
<dbReference type="Proteomes" id="UP000557717">
    <property type="component" value="Unassembled WGS sequence"/>
</dbReference>
<protein>
    <recommendedName>
        <fullName evidence="4">PEP-CTERM protein-sorting domain-containing protein</fullName>
    </recommendedName>
</protein>
<name>A0A840VEZ3_9BACT</name>
<dbReference type="AlphaFoldDB" id="A0A840VEZ3"/>
<organism evidence="2 3">
    <name type="scientific">Haloferula luteola</name>
    <dbReference type="NCBI Taxonomy" id="595692"/>
    <lineage>
        <taxon>Bacteria</taxon>
        <taxon>Pseudomonadati</taxon>
        <taxon>Verrucomicrobiota</taxon>
        <taxon>Verrucomicrobiia</taxon>
        <taxon>Verrucomicrobiales</taxon>
        <taxon>Verrucomicrobiaceae</taxon>
        <taxon>Haloferula</taxon>
    </lineage>
</organism>
<dbReference type="RefSeq" id="WP_184019409.1">
    <property type="nucleotide sequence ID" value="NZ_JACHFD010000012.1"/>
</dbReference>
<evidence type="ECO:0008006" key="4">
    <source>
        <dbReference type="Google" id="ProtNLM"/>
    </source>
</evidence>
<evidence type="ECO:0000313" key="3">
    <source>
        <dbReference type="Proteomes" id="UP000557717"/>
    </source>
</evidence>
<reference evidence="2 3" key="1">
    <citation type="submission" date="2020-08" db="EMBL/GenBank/DDBJ databases">
        <title>Genomic Encyclopedia of Type Strains, Phase IV (KMG-IV): sequencing the most valuable type-strain genomes for metagenomic binning, comparative biology and taxonomic classification.</title>
        <authorList>
            <person name="Goeker M."/>
        </authorList>
    </citation>
    <scope>NUCLEOTIDE SEQUENCE [LARGE SCALE GENOMIC DNA]</scope>
    <source>
        <strain evidence="2 3">YC6886</strain>
    </source>
</reference>
<gene>
    <name evidence="2" type="ORF">HNR46_002644</name>
</gene>
<keyword evidence="3" id="KW-1185">Reference proteome</keyword>
<dbReference type="NCBIfam" id="TIGR02595">
    <property type="entry name" value="PEP_CTERM"/>
    <property type="match status" value="1"/>
</dbReference>
<feature type="signal peptide" evidence="1">
    <location>
        <begin position="1"/>
        <end position="25"/>
    </location>
</feature>
<evidence type="ECO:0000313" key="2">
    <source>
        <dbReference type="EMBL" id="MBB5352399.1"/>
    </source>
</evidence>
<sequence>MKRHHSMIHRMVSPCLLLMAPLASGAVSWTVTLDTITTSYSSQPDPFLGGTDSETRLTASGTPASPIDFSALGDTEFSITLQAPAGSVIQVSYPSGWDSAYFRAAMTSSGSSGTGAFIDNSPDIITMGYSLISGTDWSSSSTKKLQLPGVGGNLYSTYENMAVSVGSVYQFESITFTTTVPASYNEVLNPSGPSFYLITRVSSDSPLADAGPLVSLVSVPEPVTSGLLAAGGLVGLRRRRRVRPC</sequence>
<dbReference type="InterPro" id="IPR013424">
    <property type="entry name" value="Ice-binding_C"/>
</dbReference>
<keyword evidence="1" id="KW-0732">Signal</keyword>
<dbReference type="EMBL" id="JACHFD010000012">
    <property type="protein sequence ID" value="MBB5352399.1"/>
    <property type="molecule type" value="Genomic_DNA"/>
</dbReference>
<accession>A0A840VEZ3</accession>
<comment type="caution">
    <text evidence="2">The sequence shown here is derived from an EMBL/GenBank/DDBJ whole genome shotgun (WGS) entry which is preliminary data.</text>
</comment>